<dbReference type="PANTHER" id="PTHR13379">
    <property type="entry name" value="UNCHARACTERIZED DUF1308"/>
    <property type="match status" value="1"/>
</dbReference>
<evidence type="ECO:0000256" key="2">
    <source>
        <dbReference type="SAM" id="MobiDB-lite"/>
    </source>
</evidence>
<dbReference type="AlphaFoldDB" id="A0A9W4UVA2"/>
<evidence type="ECO:0000256" key="1">
    <source>
        <dbReference type="SAM" id="Coils"/>
    </source>
</evidence>
<reference evidence="4" key="1">
    <citation type="submission" date="2023-01" db="EMBL/GenBank/DDBJ databases">
        <authorList>
            <person name="Van Ghelder C."/>
            <person name="Rancurel C."/>
        </authorList>
    </citation>
    <scope>NUCLEOTIDE SEQUENCE</scope>
    <source>
        <strain evidence="4">CNCM I-4278</strain>
    </source>
</reference>
<feature type="domain" description="DUF1308" evidence="3">
    <location>
        <begin position="300"/>
        <end position="387"/>
    </location>
</feature>
<name>A0A9W4UVA2_9PLEO</name>
<dbReference type="PANTHER" id="PTHR13379:SF0">
    <property type="entry name" value="UPF0415 PROTEIN C7ORF25"/>
    <property type="match status" value="1"/>
</dbReference>
<organism evidence="4 5">
    <name type="scientific">Periconia digitata</name>
    <dbReference type="NCBI Taxonomy" id="1303443"/>
    <lineage>
        <taxon>Eukaryota</taxon>
        <taxon>Fungi</taxon>
        <taxon>Dikarya</taxon>
        <taxon>Ascomycota</taxon>
        <taxon>Pezizomycotina</taxon>
        <taxon>Dothideomycetes</taxon>
        <taxon>Pleosporomycetidae</taxon>
        <taxon>Pleosporales</taxon>
        <taxon>Massarineae</taxon>
        <taxon>Periconiaceae</taxon>
        <taxon>Periconia</taxon>
    </lineage>
</organism>
<keyword evidence="5" id="KW-1185">Reference proteome</keyword>
<accession>A0A9W4UVA2</accession>
<gene>
    <name evidence="4" type="ORF">PDIGIT_LOCUS14196</name>
</gene>
<evidence type="ECO:0000313" key="4">
    <source>
        <dbReference type="EMBL" id="CAI6341008.1"/>
    </source>
</evidence>
<dbReference type="Proteomes" id="UP001152607">
    <property type="component" value="Unassembled WGS sequence"/>
</dbReference>
<sequence length="512" mass="56819">MADSVVTNLGELSLDSRSPEEILQAHAERGAELLNEIEQYVSAVIASQEDVRMPKKVNYRALRNDLKNELDSLSASLLKLQNSKLSQAQARNIASSTNLTYFEALWAVAKRSEALINFRKYFSWDTKKQNSSRGRKRVTNNSPRKDKNSTLVDIIASNGAEWIRISTATEKRILFDLARLGWANSDDDESDLDGEGNANSNSSSDDDDDEDQVALVRNARELTRAAKANPLKGRPPKVRIVLTRIESGKLKEIDAVLDKVRATGAIVQCSNDLSLQDNPPLPSVLQTLLPDQSHTLSETLNIDCTILLALISDISHRDCPVLDFYPHEVKMQIAEEKDKKLLPTSIYPLIGSHAMVCTQDAADQMNLIVDTLATDAEKTRANILLGQKDREKVPSDELTREWQDMSNHAIPQDFQLPLKVVQCDIDETIAKLPPVAKIIAAELTPLNTSIFFHGWAADLTTLSANRTRARQIDKIINEVGLSDGEAGPRIWICGESRSLIAKTGRPGREARK</sequence>
<dbReference type="EMBL" id="CAOQHR010000011">
    <property type="protein sequence ID" value="CAI6341008.1"/>
    <property type="molecule type" value="Genomic_DNA"/>
</dbReference>
<dbReference type="Pfam" id="PF07000">
    <property type="entry name" value="DUF1308"/>
    <property type="match status" value="1"/>
</dbReference>
<evidence type="ECO:0000313" key="5">
    <source>
        <dbReference type="Proteomes" id="UP001152607"/>
    </source>
</evidence>
<evidence type="ECO:0000259" key="3">
    <source>
        <dbReference type="Pfam" id="PF07000"/>
    </source>
</evidence>
<feature type="coiled-coil region" evidence="1">
    <location>
        <begin position="56"/>
        <end position="83"/>
    </location>
</feature>
<feature type="region of interest" description="Disordered" evidence="2">
    <location>
        <begin position="186"/>
        <end position="211"/>
    </location>
</feature>
<dbReference type="InterPro" id="IPR010733">
    <property type="entry name" value="DUF1308"/>
</dbReference>
<protein>
    <recommendedName>
        <fullName evidence="3">DUF1308 domain-containing protein</fullName>
    </recommendedName>
</protein>
<keyword evidence="1" id="KW-0175">Coiled coil</keyword>
<proteinExistence type="predicted"/>
<comment type="caution">
    <text evidence="4">The sequence shown here is derived from an EMBL/GenBank/DDBJ whole genome shotgun (WGS) entry which is preliminary data.</text>
</comment>
<dbReference type="OrthoDB" id="441890at2759"/>